<sequence length="202" mass="21380">MFFNKLFFAILPFFLAGSQAQLVPNAARASNLHPVSIVGDATAVANELNHGTRIYYQPPGGGISQICTNEAFAAGGDTTCDASVVPSQYVLPGTPIVATTALTNGGAFDEIHVFFLSPDYILSEWRWTSAGGPRFGDGCPNCVTHSAFGAVNGSEVLYAIQSSRPATKLRVGFVSVASPTTITEATWNFNTNVWSLAVLPDM</sequence>
<accession>A0A8H5FQY6</accession>
<dbReference type="OrthoDB" id="2928315at2759"/>
<proteinExistence type="predicted"/>
<evidence type="ECO:0000313" key="3">
    <source>
        <dbReference type="Proteomes" id="UP000559256"/>
    </source>
</evidence>
<feature type="chain" id="PRO_5034119761" evidence="1">
    <location>
        <begin position="21"/>
        <end position="202"/>
    </location>
</feature>
<evidence type="ECO:0000313" key="2">
    <source>
        <dbReference type="EMBL" id="KAF5345433.1"/>
    </source>
</evidence>
<protein>
    <submittedName>
        <fullName evidence="2">Uncharacterized protein</fullName>
    </submittedName>
</protein>
<keyword evidence="3" id="KW-1185">Reference proteome</keyword>
<comment type="caution">
    <text evidence="2">The sequence shown here is derived from an EMBL/GenBank/DDBJ whole genome shotgun (WGS) entry which is preliminary data.</text>
</comment>
<reference evidence="2 3" key="1">
    <citation type="journal article" date="2020" name="ISME J.">
        <title>Uncovering the hidden diversity of litter-decomposition mechanisms in mushroom-forming fungi.</title>
        <authorList>
            <person name="Floudas D."/>
            <person name="Bentzer J."/>
            <person name="Ahren D."/>
            <person name="Johansson T."/>
            <person name="Persson P."/>
            <person name="Tunlid A."/>
        </authorList>
    </citation>
    <scope>NUCLEOTIDE SEQUENCE [LARGE SCALE GENOMIC DNA]</scope>
    <source>
        <strain evidence="2 3">CBS 291.85</strain>
    </source>
</reference>
<dbReference type="AlphaFoldDB" id="A0A8H5FQY6"/>
<evidence type="ECO:0000256" key="1">
    <source>
        <dbReference type="SAM" id="SignalP"/>
    </source>
</evidence>
<keyword evidence="1" id="KW-0732">Signal</keyword>
<dbReference type="Gene3D" id="2.120.10.70">
    <property type="entry name" value="Fucose-specific lectin"/>
    <property type="match status" value="1"/>
</dbReference>
<dbReference type="Proteomes" id="UP000559256">
    <property type="component" value="Unassembled WGS sequence"/>
</dbReference>
<name>A0A8H5FQY6_9AGAR</name>
<dbReference type="EMBL" id="JAACJM010000112">
    <property type="protein sequence ID" value="KAF5345433.1"/>
    <property type="molecule type" value="Genomic_DNA"/>
</dbReference>
<feature type="signal peptide" evidence="1">
    <location>
        <begin position="1"/>
        <end position="20"/>
    </location>
</feature>
<gene>
    <name evidence="2" type="ORF">D9758_013638</name>
</gene>
<organism evidence="2 3">
    <name type="scientific">Tetrapyrgos nigripes</name>
    <dbReference type="NCBI Taxonomy" id="182062"/>
    <lineage>
        <taxon>Eukaryota</taxon>
        <taxon>Fungi</taxon>
        <taxon>Dikarya</taxon>
        <taxon>Basidiomycota</taxon>
        <taxon>Agaricomycotina</taxon>
        <taxon>Agaricomycetes</taxon>
        <taxon>Agaricomycetidae</taxon>
        <taxon>Agaricales</taxon>
        <taxon>Marasmiineae</taxon>
        <taxon>Marasmiaceae</taxon>
        <taxon>Tetrapyrgos</taxon>
    </lineage>
</organism>